<keyword evidence="3" id="KW-1185">Reference proteome</keyword>
<evidence type="ECO:0000313" key="2">
    <source>
        <dbReference type="EMBL" id="AOZ69622.1"/>
    </source>
</evidence>
<proteinExistence type="predicted"/>
<dbReference type="KEGG" id="rhp:LPB142_10090"/>
<dbReference type="Pfam" id="PF09361">
    <property type="entry name" value="Phasin_2"/>
    <property type="match status" value="1"/>
</dbReference>
<feature type="domain" description="Phasin" evidence="1">
    <location>
        <begin position="36"/>
        <end position="106"/>
    </location>
</feature>
<sequence length="122" mass="13258">MGTMKKDLIGGLPMPGLDMAMFLRPQVRMAEALLKQNVEVLDFLKVRFERDRALMGELAKAADPQEAMAIWSGFWQGALGDYASETNKLAAAVTEIAEQAVRTATEEGAALTKVMTPVTKAD</sequence>
<dbReference type="InterPro" id="IPR018968">
    <property type="entry name" value="Phasin"/>
</dbReference>
<dbReference type="Proteomes" id="UP000176562">
    <property type="component" value="Chromosome"/>
</dbReference>
<evidence type="ECO:0000259" key="1">
    <source>
        <dbReference type="Pfam" id="PF09361"/>
    </source>
</evidence>
<accession>A0A1D9MCN7</accession>
<name>A0A1D9MCN7_9RHOB</name>
<gene>
    <name evidence="2" type="ORF">LPB142_10090</name>
</gene>
<dbReference type="RefSeq" id="WP_071166294.1">
    <property type="nucleotide sequence ID" value="NZ_CP017781.1"/>
</dbReference>
<reference evidence="2 3" key="1">
    <citation type="submission" date="2016-10" db="EMBL/GenBank/DDBJ databases">
        <title>Rhodobacter sp. LPB0142, isolated from sea water.</title>
        <authorList>
            <person name="Kim E."/>
            <person name="Yi H."/>
        </authorList>
    </citation>
    <scope>NUCLEOTIDE SEQUENCE [LARGE SCALE GENOMIC DNA]</scope>
    <source>
        <strain evidence="2 3">LPB0142</strain>
    </source>
</reference>
<organism evidence="2 3">
    <name type="scientific">Rhodobacter xanthinilyticus</name>
    <dbReference type="NCBI Taxonomy" id="1850250"/>
    <lineage>
        <taxon>Bacteria</taxon>
        <taxon>Pseudomonadati</taxon>
        <taxon>Pseudomonadota</taxon>
        <taxon>Alphaproteobacteria</taxon>
        <taxon>Rhodobacterales</taxon>
        <taxon>Rhodobacter group</taxon>
        <taxon>Rhodobacter</taxon>
    </lineage>
</organism>
<evidence type="ECO:0000313" key="3">
    <source>
        <dbReference type="Proteomes" id="UP000176562"/>
    </source>
</evidence>
<dbReference type="EMBL" id="CP017781">
    <property type="protein sequence ID" value="AOZ69622.1"/>
    <property type="molecule type" value="Genomic_DNA"/>
</dbReference>
<protein>
    <recommendedName>
        <fullName evidence="1">Phasin domain-containing protein</fullName>
    </recommendedName>
</protein>
<dbReference type="AlphaFoldDB" id="A0A1D9MCN7"/>